<evidence type="ECO:0000313" key="2">
    <source>
        <dbReference type="Proteomes" id="UP001314170"/>
    </source>
</evidence>
<comment type="caution">
    <text evidence="1">The sequence shown here is derived from an EMBL/GenBank/DDBJ whole genome shotgun (WGS) entry which is preliminary data.</text>
</comment>
<dbReference type="EMBL" id="CAWUPB010001159">
    <property type="protein sequence ID" value="CAK7339870.1"/>
    <property type="molecule type" value="Genomic_DNA"/>
</dbReference>
<dbReference type="AlphaFoldDB" id="A0AAV1RT21"/>
<proteinExistence type="predicted"/>
<dbReference type="Proteomes" id="UP001314170">
    <property type="component" value="Unassembled WGS sequence"/>
</dbReference>
<name>A0AAV1RT21_9ROSI</name>
<reference evidence="1 2" key="1">
    <citation type="submission" date="2024-01" db="EMBL/GenBank/DDBJ databases">
        <authorList>
            <person name="Waweru B."/>
        </authorList>
    </citation>
    <scope>NUCLEOTIDE SEQUENCE [LARGE SCALE GENOMIC DNA]</scope>
</reference>
<protein>
    <submittedName>
        <fullName evidence="1">Uncharacterized protein</fullName>
    </submittedName>
</protein>
<organism evidence="1 2">
    <name type="scientific">Dovyalis caffra</name>
    <dbReference type="NCBI Taxonomy" id="77055"/>
    <lineage>
        <taxon>Eukaryota</taxon>
        <taxon>Viridiplantae</taxon>
        <taxon>Streptophyta</taxon>
        <taxon>Embryophyta</taxon>
        <taxon>Tracheophyta</taxon>
        <taxon>Spermatophyta</taxon>
        <taxon>Magnoliopsida</taxon>
        <taxon>eudicotyledons</taxon>
        <taxon>Gunneridae</taxon>
        <taxon>Pentapetalae</taxon>
        <taxon>rosids</taxon>
        <taxon>fabids</taxon>
        <taxon>Malpighiales</taxon>
        <taxon>Salicaceae</taxon>
        <taxon>Flacourtieae</taxon>
        <taxon>Dovyalis</taxon>
    </lineage>
</organism>
<keyword evidence="2" id="KW-1185">Reference proteome</keyword>
<feature type="non-terminal residue" evidence="1">
    <location>
        <position position="88"/>
    </location>
</feature>
<sequence>MPLEAKRWAFGSPRDRASPIPFFFRRFLAPLAELVRSGRMLSRTRTHAPGIPFKSFIFDPGRMLLRNSRFCLKKIFSPSASRAMIAKI</sequence>
<accession>A0AAV1RT21</accession>
<gene>
    <name evidence="1" type="ORF">DCAF_LOCUS14947</name>
</gene>
<evidence type="ECO:0000313" key="1">
    <source>
        <dbReference type="EMBL" id="CAK7339870.1"/>
    </source>
</evidence>